<reference evidence="1 2" key="1">
    <citation type="submission" date="2024-05" db="EMBL/GenBank/DDBJ databases">
        <authorList>
            <person name="Liu Q."/>
            <person name="Xin Y.-H."/>
        </authorList>
    </citation>
    <scope>NUCLEOTIDE SEQUENCE [LARGE SCALE GENOMIC DNA]</scope>
    <source>
        <strain evidence="1 2">CGMCC 1.10181</strain>
    </source>
</reference>
<proteinExistence type="predicted"/>
<protein>
    <submittedName>
        <fullName evidence="1">Uncharacterized protein</fullName>
    </submittedName>
</protein>
<gene>
    <name evidence="1" type="ORF">ABC974_07510</name>
</gene>
<accession>A0ABU9Y0Y4</accession>
<dbReference type="EMBL" id="JBDIME010000004">
    <property type="protein sequence ID" value="MEN2789465.1"/>
    <property type="molecule type" value="Genomic_DNA"/>
</dbReference>
<dbReference type="Proteomes" id="UP001419910">
    <property type="component" value="Unassembled WGS sequence"/>
</dbReference>
<dbReference type="RefSeq" id="WP_343887235.1">
    <property type="nucleotide sequence ID" value="NZ_BAAAEH010000002.1"/>
</dbReference>
<evidence type="ECO:0000313" key="1">
    <source>
        <dbReference type="EMBL" id="MEN2789465.1"/>
    </source>
</evidence>
<sequence>MTKRIRGRAPEGPTLSELARAHTEAAIDALATVMKDGGSDAAKVSAANAILDRGWGRPRQEMEMDVDILDLAETIARRRRQVVEGR</sequence>
<evidence type="ECO:0000313" key="2">
    <source>
        <dbReference type="Proteomes" id="UP001419910"/>
    </source>
</evidence>
<keyword evidence="2" id="KW-1185">Reference proteome</keyword>
<name>A0ABU9Y0Y4_9SPHN</name>
<comment type="caution">
    <text evidence="1">The sequence shown here is derived from an EMBL/GenBank/DDBJ whole genome shotgun (WGS) entry which is preliminary data.</text>
</comment>
<organism evidence="1 2">
    <name type="scientific">Sphingomonas oligophenolica</name>
    <dbReference type="NCBI Taxonomy" id="301154"/>
    <lineage>
        <taxon>Bacteria</taxon>
        <taxon>Pseudomonadati</taxon>
        <taxon>Pseudomonadota</taxon>
        <taxon>Alphaproteobacteria</taxon>
        <taxon>Sphingomonadales</taxon>
        <taxon>Sphingomonadaceae</taxon>
        <taxon>Sphingomonas</taxon>
    </lineage>
</organism>